<protein>
    <submittedName>
        <fullName evidence="2">Uncharacterized protein</fullName>
    </submittedName>
</protein>
<sequence length="76" mass="8259">MAFRAAILGLTAFSLIIPVTASAQDGALIVVTGSRIDRDDYDEYYDDDQSAIGLTRTADFFVRLSIYPAGAFHTNP</sequence>
<keyword evidence="1" id="KW-0732">Signal</keyword>
<dbReference type="EMBL" id="WTYZ01000001">
    <property type="protein sequence ID" value="MXO81856.1"/>
    <property type="molecule type" value="Genomic_DNA"/>
</dbReference>
<dbReference type="OrthoDB" id="7618846at2"/>
<dbReference type="AlphaFoldDB" id="A0A844Z3L3"/>
<dbReference type="Proteomes" id="UP000460290">
    <property type="component" value="Unassembled WGS sequence"/>
</dbReference>
<evidence type="ECO:0000313" key="2">
    <source>
        <dbReference type="EMBL" id="MXO81856.1"/>
    </source>
</evidence>
<keyword evidence="3" id="KW-1185">Reference proteome</keyword>
<accession>A0A844Z3L3</accession>
<reference evidence="2 3" key="1">
    <citation type="submission" date="2019-12" db="EMBL/GenBank/DDBJ databases">
        <title>Genomic-based taxomic classification of the family Erythrobacteraceae.</title>
        <authorList>
            <person name="Xu L."/>
        </authorList>
    </citation>
    <scope>NUCLEOTIDE SEQUENCE [LARGE SCALE GENOMIC DNA]</scope>
    <source>
        <strain evidence="2 3">KCTC 42006</strain>
    </source>
</reference>
<evidence type="ECO:0000256" key="1">
    <source>
        <dbReference type="SAM" id="SignalP"/>
    </source>
</evidence>
<dbReference type="RefSeq" id="WP_160612214.1">
    <property type="nucleotide sequence ID" value="NZ_JAUFQM010000001.1"/>
</dbReference>
<name>A0A844Z3L3_9SPHN</name>
<evidence type="ECO:0000313" key="3">
    <source>
        <dbReference type="Proteomes" id="UP000460290"/>
    </source>
</evidence>
<feature type="chain" id="PRO_5032847734" evidence="1">
    <location>
        <begin position="24"/>
        <end position="76"/>
    </location>
</feature>
<comment type="caution">
    <text evidence="2">The sequence shown here is derived from an EMBL/GenBank/DDBJ whole genome shotgun (WGS) entry which is preliminary data.</text>
</comment>
<feature type="signal peptide" evidence="1">
    <location>
        <begin position="1"/>
        <end position="23"/>
    </location>
</feature>
<proteinExistence type="predicted"/>
<organism evidence="2 3">
    <name type="scientific">Pontixanthobacter aestiaquae</name>
    <dbReference type="NCBI Taxonomy" id="1509367"/>
    <lineage>
        <taxon>Bacteria</taxon>
        <taxon>Pseudomonadati</taxon>
        <taxon>Pseudomonadota</taxon>
        <taxon>Alphaproteobacteria</taxon>
        <taxon>Sphingomonadales</taxon>
        <taxon>Erythrobacteraceae</taxon>
        <taxon>Pontixanthobacter</taxon>
    </lineage>
</organism>
<gene>
    <name evidence="2" type="ORF">GRI35_00530</name>
</gene>